<feature type="domain" description="Protein kinase" evidence="7">
    <location>
        <begin position="156"/>
        <end position="468"/>
    </location>
</feature>
<evidence type="ECO:0000259" key="7">
    <source>
        <dbReference type="PROSITE" id="PS50011"/>
    </source>
</evidence>
<dbReference type="SMART" id="SM00240">
    <property type="entry name" value="FHA"/>
    <property type="match status" value="1"/>
</dbReference>
<dbReference type="RefSeq" id="XP_013263164.1">
    <property type="nucleotide sequence ID" value="XM_013407710.1"/>
</dbReference>
<dbReference type="GO" id="GO:0004672">
    <property type="term" value="F:protein kinase activity"/>
    <property type="evidence" value="ECO:0007669"/>
    <property type="project" value="InterPro"/>
</dbReference>
<name>A0A072PKC6_9EURO</name>
<evidence type="ECO:0000313" key="8">
    <source>
        <dbReference type="EMBL" id="KEF60574.1"/>
    </source>
</evidence>
<feature type="compositionally biased region" description="Polar residues" evidence="5">
    <location>
        <begin position="584"/>
        <end position="600"/>
    </location>
</feature>
<feature type="region of interest" description="Disordered" evidence="5">
    <location>
        <begin position="584"/>
        <end position="615"/>
    </location>
</feature>
<dbReference type="GO" id="GO:0005524">
    <property type="term" value="F:ATP binding"/>
    <property type="evidence" value="ECO:0007669"/>
    <property type="project" value="UniProtKB-UniRule"/>
</dbReference>
<proteinExistence type="inferred from homology"/>
<dbReference type="PROSITE" id="PS50006">
    <property type="entry name" value="FHA_DOMAIN"/>
    <property type="match status" value="1"/>
</dbReference>
<dbReference type="Pfam" id="PF00498">
    <property type="entry name" value="FHA"/>
    <property type="match status" value="1"/>
</dbReference>
<dbReference type="VEuPathDB" id="FungiDB:A1O9_02135"/>
<dbReference type="Pfam" id="PF00069">
    <property type="entry name" value="Pkinase"/>
    <property type="match status" value="1"/>
</dbReference>
<comment type="similarity">
    <text evidence="1">Belongs to the protein kinase superfamily. CAMK Ser/Thr protein kinase family. CHEK2 subfamily.</text>
</comment>
<keyword evidence="9" id="KW-1185">Reference proteome</keyword>
<dbReference type="STRING" id="1182545.A0A072PKC6"/>
<dbReference type="InterPro" id="IPR000719">
    <property type="entry name" value="Prot_kinase_dom"/>
</dbReference>
<dbReference type="InterPro" id="IPR008984">
    <property type="entry name" value="SMAD_FHA_dom_sf"/>
</dbReference>
<dbReference type="EMBL" id="AMGV01000002">
    <property type="protein sequence ID" value="KEF60574.1"/>
    <property type="molecule type" value="Genomic_DNA"/>
</dbReference>
<feature type="region of interest" description="Disordered" evidence="5">
    <location>
        <begin position="663"/>
        <end position="699"/>
    </location>
</feature>
<keyword evidence="2 4" id="KW-0547">Nucleotide-binding</keyword>
<dbReference type="InterPro" id="IPR008271">
    <property type="entry name" value="Ser/Thr_kinase_AS"/>
</dbReference>
<dbReference type="GeneID" id="25277080"/>
<dbReference type="SMART" id="SM00220">
    <property type="entry name" value="S_TKc"/>
    <property type="match status" value="1"/>
</dbReference>
<dbReference type="PROSITE" id="PS00108">
    <property type="entry name" value="PROTEIN_KINASE_ST"/>
    <property type="match status" value="1"/>
</dbReference>
<evidence type="ECO:0000256" key="4">
    <source>
        <dbReference type="PROSITE-ProRule" id="PRU10141"/>
    </source>
</evidence>
<dbReference type="PROSITE" id="PS00107">
    <property type="entry name" value="PROTEIN_KINASE_ATP"/>
    <property type="match status" value="1"/>
</dbReference>
<evidence type="ECO:0000256" key="2">
    <source>
        <dbReference type="ARBA" id="ARBA00022741"/>
    </source>
</evidence>
<dbReference type="CDD" id="cd22670">
    <property type="entry name" value="FHA_MEK1-like"/>
    <property type="match status" value="1"/>
</dbReference>
<dbReference type="Gene3D" id="1.10.510.10">
    <property type="entry name" value="Transferase(Phosphotransferase) domain 1"/>
    <property type="match status" value="1"/>
</dbReference>
<feature type="domain" description="FHA" evidence="6">
    <location>
        <begin position="44"/>
        <end position="103"/>
    </location>
</feature>
<dbReference type="SUPFAM" id="SSF56112">
    <property type="entry name" value="Protein kinase-like (PK-like)"/>
    <property type="match status" value="1"/>
</dbReference>
<feature type="region of interest" description="Disordered" evidence="5">
    <location>
        <begin position="754"/>
        <end position="807"/>
    </location>
</feature>
<dbReference type="InterPro" id="IPR000253">
    <property type="entry name" value="FHA_dom"/>
</dbReference>
<evidence type="ECO:0000256" key="3">
    <source>
        <dbReference type="ARBA" id="ARBA00022840"/>
    </source>
</evidence>
<dbReference type="SUPFAM" id="SSF49879">
    <property type="entry name" value="SMAD/FHA domain"/>
    <property type="match status" value="1"/>
</dbReference>
<dbReference type="PANTHER" id="PTHR24347">
    <property type="entry name" value="SERINE/THREONINE-PROTEIN KINASE"/>
    <property type="match status" value="1"/>
</dbReference>
<dbReference type="Gene3D" id="2.60.200.20">
    <property type="match status" value="1"/>
</dbReference>
<keyword evidence="8" id="KW-0808">Transferase</keyword>
<dbReference type="InterPro" id="IPR011009">
    <property type="entry name" value="Kinase-like_dom_sf"/>
</dbReference>
<dbReference type="OrthoDB" id="74764at2759"/>
<dbReference type="PROSITE" id="PS50011">
    <property type="entry name" value="PROTEIN_KINASE_DOM"/>
    <property type="match status" value="1"/>
</dbReference>
<comment type="caution">
    <text evidence="8">The sequence shown here is derived from an EMBL/GenBank/DDBJ whole genome shotgun (WGS) entry which is preliminary data.</text>
</comment>
<keyword evidence="8" id="KW-0418">Kinase</keyword>
<dbReference type="HOGENOM" id="CLU_000288_105_0_1"/>
<evidence type="ECO:0000256" key="5">
    <source>
        <dbReference type="SAM" id="MobiDB-lite"/>
    </source>
</evidence>
<accession>A0A072PKC6</accession>
<dbReference type="InterPro" id="IPR017441">
    <property type="entry name" value="Protein_kinase_ATP_BS"/>
</dbReference>
<feature type="binding site" evidence="4">
    <location>
        <position position="185"/>
    </location>
    <ligand>
        <name>ATP</name>
        <dbReference type="ChEBI" id="CHEBI:30616"/>
    </ligand>
</feature>
<dbReference type="Gene3D" id="3.30.200.20">
    <property type="entry name" value="Phosphorylase Kinase, domain 1"/>
    <property type="match status" value="1"/>
</dbReference>
<evidence type="ECO:0000256" key="1">
    <source>
        <dbReference type="ARBA" id="ARBA00005575"/>
    </source>
</evidence>
<keyword evidence="3 4" id="KW-0067">ATP-binding</keyword>
<evidence type="ECO:0000313" key="9">
    <source>
        <dbReference type="Proteomes" id="UP000027920"/>
    </source>
</evidence>
<sequence>MPFLPSSGVRYMSDVHGTAEKPPLAGILLHKDAAGKEICTNREIIVGRDSTRCQYVLHDPHVSKRHLRLYTVVYENDEPNEVDTLVYAEDLSRNGTYWNGSLIGQGNGEYLLSDGDVLKLSRNTYLVFTGTSGSHDKSAFDLTQECEMARFRNDYIITDRLLGAGAFGKVFMAIEQRTRVQVACKMVDIRKLIPRRLNRFGHPEQPVPAKDSDSRVQMWKLKDWINERKRGKSVEEKLKLYFREIEILASINHPNIIGIEKVFITNNTLYMMQNLVTAGDLFSYIESKNGMLLEVEAAGIIRQILVAVSFLHERNIVHRDIKPDNILMTSSSAGCRIVLTDFGAARRILNQRHLMSTQIGTHEYAAPEMLISSDVQEKVQNRAYTRAVDMWAVGCVAVVLLTGGLAFCDPVTNYFSEKLSKDCNLEFLQKSTDWQSLRTRPREFVENLLVLDEDARMTAEAALNHSWFSDQPHKTEFESLYQRTVKTWHPKPPKAPVVDFMDDGSIKHLSCSQSYLEKTYNKLPRKRRYVPVEEPYKPFSRTMHFALLPKRDVGGRLSDEILSAIENNWPNAKEPARAWEARLNNASNGQQSFRSCTAPTRRSRREPPAISLQKDSALSRLTLQSSPTMLRIPFRLRWDEKRMGDPTDSSLDANLSGILERNGTLMPETSRASQDEGGPDRLFTKYPHGPQQPKCRSPHSIRAWENSSKRQSEIKNSIELTTDTHNAGPRAESNADAQDFGRILKRKAPKLDLQLDTKRRRHPGSIYDLSDDDGDSDSDDVEASKQRLLVPDREGKLIYRHQPTSNI</sequence>
<reference evidence="8 9" key="1">
    <citation type="submission" date="2013-03" db="EMBL/GenBank/DDBJ databases">
        <title>The Genome Sequence of Exophiala aquamarina CBS 119918.</title>
        <authorList>
            <consortium name="The Broad Institute Genomics Platform"/>
            <person name="Cuomo C."/>
            <person name="de Hoog S."/>
            <person name="Gorbushina A."/>
            <person name="Walker B."/>
            <person name="Young S.K."/>
            <person name="Zeng Q."/>
            <person name="Gargeya S."/>
            <person name="Fitzgerald M."/>
            <person name="Haas B."/>
            <person name="Abouelleil A."/>
            <person name="Allen A.W."/>
            <person name="Alvarado L."/>
            <person name="Arachchi H.M."/>
            <person name="Berlin A.M."/>
            <person name="Chapman S.B."/>
            <person name="Gainer-Dewar J."/>
            <person name="Goldberg J."/>
            <person name="Griggs A."/>
            <person name="Gujja S."/>
            <person name="Hansen M."/>
            <person name="Howarth C."/>
            <person name="Imamovic A."/>
            <person name="Ireland A."/>
            <person name="Larimer J."/>
            <person name="McCowan C."/>
            <person name="Murphy C."/>
            <person name="Pearson M."/>
            <person name="Poon T.W."/>
            <person name="Priest M."/>
            <person name="Roberts A."/>
            <person name="Saif S."/>
            <person name="Shea T."/>
            <person name="Sisk P."/>
            <person name="Sykes S."/>
            <person name="Wortman J."/>
            <person name="Nusbaum C."/>
            <person name="Birren B."/>
        </authorList>
    </citation>
    <scope>NUCLEOTIDE SEQUENCE [LARGE SCALE GENOMIC DNA]</scope>
    <source>
        <strain evidence="8 9">CBS 119918</strain>
    </source>
</reference>
<organism evidence="8 9">
    <name type="scientific">Exophiala aquamarina CBS 119918</name>
    <dbReference type="NCBI Taxonomy" id="1182545"/>
    <lineage>
        <taxon>Eukaryota</taxon>
        <taxon>Fungi</taxon>
        <taxon>Dikarya</taxon>
        <taxon>Ascomycota</taxon>
        <taxon>Pezizomycotina</taxon>
        <taxon>Eurotiomycetes</taxon>
        <taxon>Chaetothyriomycetidae</taxon>
        <taxon>Chaetothyriales</taxon>
        <taxon>Herpotrichiellaceae</taxon>
        <taxon>Exophiala</taxon>
    </lineage>
</organism>
<dbReference type="Proteomes" id="UP000027920">
    <property type="component" value="Unassembled WGS sequence"/>
</dbReference>
<gene>
    <name evidence="8" type="ORF">A1O9_02135</name>
</gene>
<protein>
    <submittedName>
        <fullName evidence="8">CAMK protein kinase</fullName>
    </submittedName>
</protein>
<feature type="compositionally biased region" description="Acidic residues" evidence="5">
    <location>
        <begin position="769"/>
        <end position="781"/>
    </location>
</feature>
<dbReference type="AlphaFoldDB" id="A0A072PKC6"/>
<feature type="compositionally biased region" description="Basic and acidic residues" evidence="5">
    <location>
        <begin position="782"/>
        <end position="797"/>
    </location>
</feature>
<evidence type="ECO:0000259" key="6">
    <source>
        <dbReference type="PROSITE" id="PS50006"/>
    </source>
</evidence>